<evidence type="ECO:0000313" key="2">
    <source>
        <dbReference type="EMBL" id="AYC63803.1"/>
    </source>
</evidence>
<name>A0A386AWR0_9CHLO</name>
<accession>A0A386AWR0</accession>
<dbReference type="InterPro" id="IPR013597">
    <property type="entry name" value="Mat_intron_G2"/>
</dbReference>
<keyword evidence="2" id="KW-0150">Chloroplast</keyword>
<feature type="domain" description="Group II intron maturase-specific" evidence="1">
    <location>
        <begin position="312"/>
        <end position="389"/>
    </location>
</feature>
<dbReference type="Pfam" id="PF08388">
    <property type="entry name" value="GIIM"/>
    <property type="match status" value="1"/>
</dbReference>
<dbReference type="AlphaFoldDB" id="A0A386AWR0"/>
<evidence type="ECO:0000259" key="1">
    <source>
        <dbReference type="Pfam" id="PF08388"/>
    </source>
</evidence>
<proteinExistence type="predicted"/>
<protein>
    <recommendedName>
        <fullName evidence="1">Group II intron maturase-specific domain-containing protein</fullName>
    </recommendedName>
</protein>
<reference evidence="2" key="2">
    <citation type="journal article" date="2019" name="Mol. Phylogenet. Evol.">
        <title>Reassessment of the classification of bryopsidales (chlorophyta) based on chloroplast phylogenomic analyses.</title>
        <authorList>
            <person name="Cremen M.C."/>
            <person name="Leliaert F."/>
            <person name="West J."/>
            <person name="Lam D.W."/>
            <person name="Shimada S."/>
            <person name="Lopez-Bautista J.M."/>
            <person name="Verbruggen H."/>
        </authorList>
    </citation>
    <scope>NUCLEOTIDE SEQUENCE</scope>
</reference>
<gene>
    <name evidence="2" type="primary">orf444</name>
</gene>
<dbReference type="EMBL" id="MH591080">
    <property type="protein sequence ID" value="AYC63803.1"/>
    <property type="molecule type" value="Genomic_DNA"/>
</dbReference>
<geneLocation type="chloroplast" evidence="2"/>
<sequence length="444" mass="54784">MSNKNLIKYIPWRIYSKKLLKIQYKIYISSEEKKNRKIRNLSRLIIRSKIFKLIIINQILKYQFSQNYSKNIPDYFKQLNISKIQIEFLKLTEPEYKKLIKIKIYEILWTLALLPIVQYKKINSFLSSNINENNKDIYFKFNSIFKNSSIEWIGINKIQNFLSKENKIWILNNILIEKKFFINWLIYNNNSFNNYSYHLKDKIYLIKENYISLYKILYNFTIIEIIDRLKIDFNINKISIIQYANILIILSNNSYKLLLIQNLLKKNFILHGLKLKTYHINNLYNGFNFLGWNFSKKNDNIECKISKENIRSHQIEIKKYLKSTINTPVDKVIFQLNKKIFLWQKYYCYSTKLNQIHEELNNYLFCRIWRWIKKRHRNKGIKWLYKYYWTKKKSNNKSIFYNNNQYLLLYKKNKIYNYKRLYNLSSKEKIKEYWKNQLKIYKKF</sequence>
<reference evidence="2" key="1">
    <citation type="submission" date="2018-07" db="EMBL/GenBank/DDBJ databases">
        <authorList>
            <person name="Quirk P.G."/>
            <person name="Krulwich T.A."/>
        </authorList>
    </citation>
    <scope>NUCLEOTIDE SEQUENCE</scope>
</reference>
<organism evidence="2">
    <name type="scientific">Dichotomosiphon tuberosus</name>
    <dbReference type="NCBI Taxonomy" id="118263"/>
    <lineage>
        <taxon>Eukaryota</taxon>
        <taxon>Viridiplantae</taxon>
        <taxon>Chlorophyta</taxon>
        <taxon>core chlorophytes</taxon>
        <taxon>Ulvophyceae</taxon>
        <taxon>TCBD clade</taxon>
        <taxon>Bryopsidales</taxon>
        <taxon>Halimedineae</taxon>
        <taxon>Dichotomosiphonaceae</taxon>
        <taxon>Dichotomosiphon</taxon>
    </lineage>
</organism>
<keyword evidence="2" id="KW-0934">Plastid</keyword>